<proteinExistence type="predicted"/>
<dbReference type="Pfam" id="PF00076">
    <property type="entry name" value="RRM_1"/>
    <property type="match status" value="2"/>
</dbReference>
<organism evidence="6 7">
    <name type="scientific">Coccomyxa subellipsoidea</name>
    <dbReference type="NCBI Taxonomy" id="248742"/>
    <lineage>
        <taxon>Eukaryota</taxon>
        <taxon>Viridiplantae</taxon>
        <taxon>Chlorophyta</taxon>
        <taxon>core chlorophytes</taxon>
        <taxon>Trebouxiophyceae</taxon>
        <taxon>Trebouxiophyceae incertae sedis</taxon>
        <taxon>Coccomyxaceae</taxon>
        <taxon>Coccomyxa</taxon>
    </lineage>
</organism>
<dbReference type="InterPro" id="IPR012677">
    <property type="entry name" value="Nucleotide-bd_a/b_plait_sf"/>
</dbReference>
<evidence type="ECO:0000256" key="4">
    <source>
        <dbReference type="SAM" id="MobiDB-lite"/>
    </source>
</evidence>
<keyword evidence="1" id="KW-0677">Repeat</keyword>
<accession>A0ABR2YND8</accession>
<dbReference type="InterPro" id="IPR000504">
    <property type="entry name" value="RRM_dom"/>
</dbReference>
<dbReference type="Gene3D" id="3.30.70.330">
    <property type="match status" value="2"/>
</dbReference>
<keyword evidence="7" id="KW-1185">Reference proteome</keyword>
<dbReference type="EMBL" id="JALJOT010000008">
    <property type="protein sequence ID" value="KAK9908115.1"/>
    <property type="molecule type" value="Genomic_DNA"/>
</dbReference>
<evidence type="ECO:0000256" key="3">
    <source>
        <dbReference type="PROSITE-ProRule" id="PRU00176"/>
    </source>
</evidence>
<sequence length="505" mass="54034">MDPGSSSSRVLAPLKTAEWCTGHDRTPSDNLYCKNLPAEWGNNDMGNHELRRLFATHGTVKECRIFPASTAAQEGACALVRMGSADQAARAVVAVNCWAACTGAGTATHPIFVRYADTPDQKLRKQAKRSRTSQASPHNHYLPRDEHMPAGFTAFPTLTPSPTSGLGPAAPSTYSAFPQQHFEAQGHATTSMNGYGSAPTPAYNEQHRTFMTPQPTPSNAPFAYQPADTPFVQDHATPGAQQQRASLYIKNLPPDADKLYLYERFARFGAILSVKIMTEDATGKCKGVGFVNYATYDAACVAVASMHGTAADGGILHSACDSSFVHATYQPQISVNVGARISKMNPRHKYPFASLLISCSGNLNIEGNPLDACFSFGTVCGHDAASAFCRYLGWDGVAEGSLVVKPASGPTRALSGEWCMSPGNYITASNITEAAQIKKADRLPCSRLDSVTCFRRRETFASWLLNNVPSATGQSLPIKGVSGSPIPVTTIIARPVALGRRLLQG</sequence>
<dbReference type="SUPFAM" id="SSF54928">
    <property type="entry name" value="RNA-binding domain, RBD"/>
    <property type="match status" value="2"/>
</dbReference>
<gene>
    <name evidence="6" type="ORF">WJX75_002897</name>
</gene>
<name>A0ABR2YND8_9CHLO</name>
<feature type="region of interest" description="Disordered" evidence="4">
    <location>
        <begin position="122"/>
        <end position="172"/>
    </location>
</feature>
<evidence type="ECO:0000313" key="6">
    <source>
        <dbReference type="EMBL" id="KAK9908115.1"/>
    </source>
</evidence>
<dbReference type="PANTHER" id="PTHR24012">
    <property type="entry name" value="RNA BINDING PROTEIN"/>
    <property type="match status" value="1"/>
</dbReference>
<protein>
    <recommendedName>
        <fullName evidence="5">RRM domain-containing protein</fullName>
    </recommendedName>
</protein>
<evidence type="ECO:0000256" key="1">
    <source>
        <dbReference type="ARBA" id="ARBA00022737"/>
    </source>
</evidence>
<dbReference type="InterPro" id="IPR035979">
    <property type="entry name" value="RBD_domain_sf"/>
</dbReference>
<comment type="caution">
    <text evidence="6">The sequence shown here is derived from an EMBL/GenBank/DDBJ whole genome shotgun (WGS) entry which is preliminary data.</text>
</comment>
<reference evidence="6 7" key="1">
    <citation type="journal article" date="2024" name="Nat. Commun.">
        <title>Phylogenomics reveals the evolutionary origins of lichenization in chlorophyte algae.</title>
        <authorList>
            <person name="Puginier C."/>
            <person name="Libourel C."/>
            <person name="Otte J."/>
            <person name="Skaloud P."/>
            <person name="Haon M."/>
            <person name="Grisel S."/>
            <person name="Petersen M."/>
            <person name="Berrin J.G."/>
            <person name="Delaux P.M."/>
            <person name="Dal Grande F."/>
            <person name="Keller J."/>
        </authorList>
    </citation>
    <scope>NUCLEOTIDE SEQUENCE [LARGE SCALE GENOMIC DNA]</scope>
    <source>
        <strain evidence="6 7">SAG 216-7</strain>
    </source>
</reference>
<evidence type="ECO:0000313" key="7">
    <source>
        <dbReference type="Proteomes" id="UP001491310"/>
    </source>
</evidence>
<dbReference type="Proteomes" id="UP001491310">
    <property type="component" value="Unassembled WGS sequence"/>
</dbReference>
<feature type="domain" description="RRM" evidence="5">
    <location>
        <begin position="29"/>
        <end position="118"/>
    </location>
</feature>
<dbReference type="CDD" id="cd00590">
    <property type="entry name" value="RRM_SF"/>
    <property type="match status" value="1"/>
</dbReference>
<dbReference type="PROSITE" id="PS50102">
    <property type="entry name" value="RRM"/>
    <property type="match status" value="2"/>
</dbReference>
<feature type="domain" description="RRM" evidence="5">
    <location>
        <begin position="245"/>
        <end position="313"/>
    </location>
</feature>
<dbReference type="SMART" id="SM00360">
    <property type="entry name" value="RRM"/>
    <property type="match status" value="2"/>
</dbReference>
<keyword evidence="2 3" id="KW-0694">RNA-binding</keyword>
<evidence type="ECO:0000259" key="5">
    <source>
        <dbReference type="PROSITE" id="PS50102"/>
    </source>
</evidence>
<evidence type="ECO:0000256" key="2">
    <source>
        <dbReference type="ARBA" id="ARBA00022884"/>
    </source>
</evidence>